<dbReference type="Gene3D" id="2.170.270.10">
    <property type="entry name" value="SET domain"/>
    <property type="match status" value="1"/>
</dbReference>
<reference evidence="2" key="1">
    <citation type="submission" date="2011-12" db="EMBL/GenBank/DDBJ databases">
        <authorList>
            <consortium name="The Broad Institute Genome Sequencing Platform"/>
            <person name="Russ C."/>
            <person name="Tyler B."/>
            <person name="Panabieres F."/>
            <person name="Shan W."/>
            <person name="Tripathy S."/>
            <person name="Grunwald N."/>
            <person name="Machado M."/>
            <person name="Young S.K."/>
            <person name="Zeng Q."/>
            <person name="Gargeya S."/>
            <person name="Fitzgerald M."/>
            <person name="Haas B."/>
            <person name="Abouelleil A."/>
            <person name="Alvarado L."/>
            <person name="Arachchi H.M."/>
            <person name="Berlin A."/>
            <person name="Chapman S.B."/>
            <person name="Gearin G."/>
            <person name="Goldberg J."/>
            <person name="Griggs A."/>
            <person name="Gujja S."/>
            <person name="Hansen M."/>
            <person name="Heiman D."/>
            <person name="Howarth C."/>
            <person name="Larimer J."/>
            <person name="Lui A."/>
            <person name="MacDonald P.J.P."/>
            <person name="McCowen C."/>
            <person name="Montmayeur A."/>
            <person name="Murphy C."/>
            <person name="Neiman D."/>
            <person name="Pearson M."/>
            <person name="Priest M."/>
            <person name="Roberts A."/>
            <person name="Saif S."/>
            <person name="Shea T."/>
            <person name="Sisk P."/>
            <person name="Stolte C."/>
            <person name="Sykes S."/>
            <person name="Wortman J."/>
            <person name="Nusbaum C."/>
            <person name="Birren B."/>
        </authorList>
    </citation>
    <scope>NUCLEOTIDE SEQUENCE [LARGE SCALE GENOMIC DNA]</scope>
    <source>
        <strain evidence="2">INRA-310</strain>
    </source>
</reference>
<proteinExistence type="predicted"/>
<evidence type="ECO:0000313" key="2">
    <source>
        <dbReference type="Proteomes" id="UP000018817"/>
    </source>
</evidence>
<dbReference type="STRING" id="761204.W2PWF8"/>
<gene>
    <name evidence="1" type="ORF">PPTG_23521</name>
</gene>
<dbReference type="EMBL" id="KI669601">
    <property type="protein sequence ID" value="ETN04976.1"/>
    <property type="molecule type" value="Genomic_DNA"/>
</dbReference>
<name>W2PWF8_PHYN3</name>
<dbReference type="Proteomes" id="UP000018817">
    <property type="component" value="Unassembled WGS sequence"/>
</dbReference>
<dbReference type="AlphaFoldDB" id="W2PWF8"/>
<dbReference type="GeneID" id="20192120"/>
<organism evidence="1 2">
    <name type="scientific">Phytophthora nicotianae (strain INRA-310)</name>
    <name type="common">Phytophthora parasitica</name>
    <dbReference type="NCBI Taxonomy" id="761204"/>
    <lineage>
        <taxon>Eukaryota</taxon>
        <taxon>Sar</taxon>
        <taxon>Stramenopiles</taxon>
        <taxon>Oomycota</taxon>
        <taxon>Peronosporomycetes</taxon>
        <taxon>Peronosporales</taxon>
        <taxon>Peronosporaceae</taxon>
        <taxon>Phytophthora</taxon>
    </lineage>
</organism>
<evidence type="ECO:0008006" key="3">
    <source>
        <dbReference type="Google" id="ProtNLM"/>
    </source>
</evidence>
<dbReference type="InterPro" id="IPR046341">
    <property type="entry name" value="SET_dom_sf"/>
</dbReference>
<protein>
    <recommendedName>
        <fullName evidence="3">SET domain-containing protein</fullName>
    </recommendedName>
</protein>
<sequence>MLHIRHRHKFNYRVCRLKRDSNMRRKHLLTWPNARNQFEPRFKLDLVESRVALGVVSAQRIPQGVFIVEYVGQILYEDEAITREDRRYQAEFRTIAEWVAVLLYLWTQNWAVAKGGLSSIPANLTRLCTNSTGQTPRDSVSSR</sequence>
<dbReference type="RefSeq" id="XP_008909446.1">
    <property type="nucleotide sequence ID" value="XM_008911198.1"/>
</dbReference>
<evidence type="ECO:0000313" key="1">
    <source>
        <dbReference type="EMBL" id="ETN04976.1"/>
    </source>
</evidence>
<reference evidence="1 2" key="2">
    <citation type="submission" date="2013-11" db="EMBL/GenBank/DDBJ databases">
        <title>The Genome Sequence of Phytophthora parasitica INRA-310.</title>
        <authorList>
            <consortium name="The Broad Institute Genomics Platform"/>
            <person name="Russ C."/>
            <person name="Tyler B."/>
            <person name="Panabieres F."/>
            <person name="Shan W."/>
            <person name="Tripathy S."/>
            <person name="Grunwald N."/>
            <person name="Machado M."/>
            <person name="Johnson C.S."/>
            <person name="Arredondo F."/>
            <person name="Hong C."/>
            <person name="Coffey M."/>
            <person name="Young S.K."/>
            <person name="Zeng Q."/>
            <person name="Gargeya S."/>
            <person name="Fitzgerald M."/>
            <person name="Abouelleil A."/>
            <person name="Alvarado L."/>
            <person name="Chapman S.B."/>
            <person name="Gainer-Dewar J."/>
            <person name="Goldberg J."/>
            <person name="Griggs A."/>
            <person name="Gujja S."/>
            <person name="Hansen M."/>
            <person name="Howarth C."/>
            <person name="Imamovic A."/>
            <person name="Ireland A."/>
            <person name="Larimer J."/>
            <person name="McCowan C."/>
            <person name="Murphy C."/>
            <person name="Pearson M."/>
            <person name="Poon T.W."/>
            <person name="Priest M."/>
            <person name="Roberts A."/>
            <person name="Saif S."/>
            <person name="Shea T."/>
            <person name="Sykes S."/>
            <person name="Wortman J."/>
            <person name="Nusbaum C."/>
            <person name="Birren B."/>
        </authorList>
    </citation>
    <scope>NUCLEOTIDE SEQUENCE [LARGE SCALE GENOMIC DNA]</scope>
    <source>
        <strain evidence="1 2">INRA-310</strain>
    </source>
</reference>
<dbReference type="VEuPathDB" id="FungiDB:PPTG_23521"/>
<accession>W2PWF8</accession>
<dbReference type="SUPFAM" id="SSF82199">
    <property type="entry name" value="SET domain"/>
    <property type="match status" value="1"/>
</dbReference>